<evidence type="ECO:0000313" key="2">
    <source>
        <dbReference type="EMBL" id="PMB63403.1"/>
    </source>
</evidence>
<reference evidence="2 3" key="1">
    <citation type="journal article" date="2016" name="Appl. Microbiol. Biotechnol.">
        <title>Characterization of T-DNA insertion mutants with decreased virulence in the entomopathogenic fungus Beauveria bassiana JEF-007.</title>
        <authorList>
            <person name="Kim S."/>
            <person name="Lee S.J."/>
            <person name="Nai Y.S."/>
            <person name="Yu J.S."/>
            <person name="Lee M.R."/>
            <person name="Yang Y.T."/>
            <person name="Kim J.S."/>
        </authorList>
    </citation>
    <scope>NUCLEOTIDE SEQUENCE [LARGE SCALE GENOMIC DNA]</scope>
    <source>
        <strain evidence="2 3">JEF-007</strain>
    </source>
</reference>
<feature type="compositionally biased region" description="Polar residues" evidence="1">
    <location>
        <begin position="75"/>
        <end position="84"/>
    </location>
</feature>
<feature type="region of interest" description="Disordered" evidence="1">
    <location>
        <begin position="193"/>
        <end position="229"/>
    </location>
</feature>
<evidence type="ECO:0000313" key="3">
    <source>
        <dbReference type="Proteomes" id="UP000235728"/>
    </source>
</evidence>
<gene>
    <name evidence="2" type="ORF">BM221_010766</name>
</gene>
<protein>
    <submittedName>
        <fullName evidence="2">Uncharacterized protein</fullName>
    </submittedName>
</protein>
<comment type="caution">
    <text evidence="2">The sequence shown here is derived from an EMBL/GenBank/DDBJ whole genome shotgun (WGS) entry which is preliminary data.</text>
</comment>
<proteinExistence type="predicted"/>
<name>A0A2N6N801_BEABA</name>
<organism evidence="2 3">
    <name type="scientific">Beauveria bassiana</name>
    <name type="common">White muscardine disease fungus</name>
    <name type="synonym">Tritirachium shiotae</name>
    <dbReference type="NCBI Taxonomy" id="176275"/>
    <lineage>
        <taxon>Eukaryota</taxon>
        <taxon>Fungi</taxon>
        <taxon>Dikarya</taxon>
        <taxon>Ascomycota</taxon>
        <taxon>Pezizomycotina</taxon>
        <taxon>Sordariomycetes</taxon>
        <taxon>Hypocreomycetidae</taxon>
        <taxon>Hypocreales</taxon>
        <taxon>Cordycipitaceae</taxon>
        <taxon>Beauveria</taxon>
    </lineage>
</organism>
<dbReference type="Proteomes" id="UP000235728">
    <property type="component" value="Unassembled WGS sequence"/>
</dbReference>
<feature type="region of interest" description="Disordered" evidence="1">
    <location>
        <begin position="1"/>
        <end position="118"/>
    </location>
</feature>
<dbReference type="EMBL" id="MRVG01000023">
    <property type="protein sequence ID" value="PMB63403.1"/>
    <property type="molecule type" value="Genomic_DNA"/>
</dbReference>
<feature type="compositionally biased region" description="Polar residues" evidence="1">
    <location>
        <begin position="53"/>
        <end position="66"/>
    </location>
</feature>
<evidence type="ECO:0000256" key="1">
    <source>
        <dbReference type="SAM" id="MobiDB-lite"/>
    </source>
</evidence>
<sequence>MELFLPSILNMGNQGHNSRQNRLKVKRPRVAQVHAPARTFNSYDGTGRAPHPAQQSRPQQHLQSRLPQEEVATAPGSTFSSQQPEDFAYGSQPTDGRDMQDVDDISVASPGSGDHDASLADAVSALSSNVQTSTSVLQTSNNLLKKLLDEMATNNRYTGELRAAARINTKTVQTMMDFLKLNNLPQVSPVQGYDGTGPATFVHRNLPPGPPGPPDQGGTGQFPPNGFIQ</sequence>
<dbReference type="AlphaFoldDB" id="A0A2N6N801"/>
<accession>A0A2N6N801</accession>
<feature type="compositionally biased region" description="Basic residues" evidence="1">
    <location>
        <begin position="19"/>
        <end position="29"/>
    </location>
</feature>